<name>A0A4Q8Q9F6_9FLAO</name>
<dbReference type="RefSeq" id="WP_130612971.1">
    <property type="nucleotide sequence ID" value="NZ_SGIU01000002.1"/>
</dbReference>
<dbReference type="OrthoDB" id="1191376at2"/>
<protein>
    <submittedName>
        <fullName evidence="2">DUF2721 domain-containing protein</fullName>
    </submittedName>
</protein>
<feature type="transmembrane region" description="Helical" evidence="1">
    <location>
        <begin position="6"/>
        <end position="26"/>
    </location>
</feature>
<gene>
    <name evidence="2" type="ORF">EW142_09060</name>
</gene>
<sequence length="128" mass="14478">MEGWYVPITIVPGIGLLLMSTSNLLLGLSNEIKELIVEQANYLDLLERKLRQLKLLNYAMVFLYVSVAFFVISGLIAGLYENTHLMEGQIPLYFSGIGIISALAALLLLIIYAFRAVRIKQDQFKQHF</sequence>
<keyword evidence="1" id="KW-0812">Transmembrane</keyword>
<dbReference type="Proteomes" id="UP000291981">
    <property type="component" value="Unassembled WGS sequence"/>
</dbReference>
<accession>A0A4Q8Q9F6</accession>
<evidence type="ECO:0000313" key="2">
    <source>
        <dbReference type="EMBL" id="TAI46841.1"/>
    </source>
</evidence>
<evidence type="ECO:0000313" key="3">
    <source>
        <dbReference type="Proteomes" id="UP000291981"/>
    </source>
</evidence>
<evidence type="ECO:0000256" key="1">
    <source>
        <dbReference type="SAM" id="Phobius"/>
    </source>
</evidence>
<dbReference type="InterPro" id="IPR021279">
    <property type="entry name" value="DUF2721"/>
</dbReference>
<keyword evidence="3" id="KW-1185">Reference proteome</keyword>
<proteinExistence type="predicted"/>
<feature type="transmembrane region" description="Helical" evidence="1">
    <location>
        <begin position="55"/>
        <end position="80"/>
    </location>
</feature>
<dbReference type="AlphaFoldDB" id="A0A4Q8Q9F6"/>
<keyword evidence="1" id="KW-1133">Transmembrane helix</keyword>
<organism evidence="2 3">
    <name type="scientific">Flagellimonas allohymeniacidonis</name>
    <dbReference type="NCBI Taxonomy" id="2517819"/>
    <lineage>
        <taxon>Bacteria</taxon>
        <taxon>Pseudomonadati</taxon>
        <taxon>Bacteroidota</taxon>
        <taxon>Flavobacteriia</taxon>
        <taxon>Flavobacteriales</taxon>
        <taxon>Flavobacteriaceae</taxon>
        <taxon>Flagellimonas</taxon>
    </lineage>
</organism>
<feature type="transmembrane region" description="Helical" evidence="1">
    <location>
        <begin position="92"/>
        <end position="114"/>
    </location>
</feature>
<comment type="caution">
    <text evidence="2">The sequence shown here is derived from an EMBL/GenBank/DDBJ whole genome shotgun (WGS) entry which is preliminary data.</text>
</comment>
<dbReference type="EMBL" id="SGIU01000002">
    <property type="protein sequence ID" value="TAI46841.1"/>
    <property type="molecule type" value="Genomic_DNA"/>
</dbReference>
<keyword evidence="1" id="KW-0472">Membrane</keyword>
<reference evidence="2 3" key="1">
    <citation type="submission" date="2019-02" db="EMBL/GenBank/DDBJ databases">
        <title>Draft genome sequence of Muricauda sp. 176CP4-71.</title>
        <authorList>
            <person name="Park J.-S."/>
        </authorList>
    </citation>
    <scope>NUCLEOTIDE SEQUENCE [LARGE SCALE GENOMIC DNA]</scope>
    <source>
        <strain evidence="2 3">176CP4-71</strain>
    </source>
</reference>
<dbReference type="Pfam" id="PF11026">
    <property type="entry name" value="DUF2721"/>
    <property type="match status" value="1"/>
</dbReference>